<keyword evidence="13" id="KW-0325">Glycoprotein</keyword>
<keyword evidence="8 17" id="KW-0863">Zinc-finger</keyword>
<dbReference type="EMBL" id="JAJAGQ010000022">
    <property type="protein sequence ID" value="KAJ8529284.1"/>
    <property type="molecule type" value="Genomic_DNA"/>
</dbReference>
<dbReference type="InterPro" id="IPR032872">
    <property type="entry name" value="WAK_assoc_C"/>
</dbReference>
<reference evidence="23" key="1">
    <citation type="journal article" date="2023" name="Proc. Natl. Acad. Sci. U.S.A.">
        <title>Genomic and structural basis for evolution of tropane alkaloid biosynthesis.</title>
        <authorList>
            <person name="Wanga Y.-J."/>
            <person name="Taina T."/>
            <person name="Yua J.-Y."/>
            <person name="Lia J."/>
            <person name="Xua B."/>
            <person name="Chenc J."/>
            <person name="D'Auriad J.C."/>
            <person name="Huanga J.-P."/>
            <person name="Huanga S.-X."/>
        </authorList>
    </citation>
    <scope>NUCLEOTIDE SEQUENCE [LARGE SCALE GENOMIC DNA]</scope>
    <source>
        <strain evidence="23">cv. KIB-2019</strain>
    </source>
</reference>
<dbReference type="PROSITE" id="PS50089">
    <property type="entry name" value="ZF_RING_2"/>
    <property type="match status" value="1"/>
</dbReference>
<evidence type="ECO:0000256" key="1">
    <source>
        <dbReference type="ARBA" id="ARBA00000900"/>
    </source>
</evidence>
<dbReference type="Pfam" id="PF14380">
    <property type="entry name" value="WAK_assoc"/>
    <property type="match status" value="2"/>
</dbReference>
<sequence length="823" mass="89529">MGILKFISFYFLLCSSVYARYDCPDSICGNNHFDIRFPFGIEGKNLQNCSYSGFSLRCSNQGRSILSLPGAGDYYVRDINYRTQEIQLYDPSNCLPKRLFDFNTTSSPSSPFKALSYLNYTLLTCSANTVLSRLNVIGCLSNSTTSILATSSMSLASQMTSLYNCSIINNSSIPVSRASQYESGFLTDLNTDVVLTWDEPNCQECEAKHSVCGFKNAISGEIQCFDSHGTGSKRGRQVFKFTAVTLLIPAITCLIGVSCYICLDYNRFCRAAAAIQNITTRTTVAPQPAAATGLDDSTIESYTRVILGESRRVPGPNHETCSICLAEYHPKEIVKCIPECEHCFHAECIDEWLKINGTCPVCRNNPSPATLYLVTSRFSVIGCMSNSTISTLATSSMTFASSMKTLYNCSVLNSTLPLPVSWIPEYEAVFSSDLNNDLVLTWDEPNCQDCEAKRDLCGFKNATTGEIQCFDVPGTGNTKGIQIFRIVALSLVIPVLTCSMAMTCYICYEQSRDSRRAAAALQNTTTTGGAAVAPQPETNNGLDDSTIESYTKVVLGESRRVPGPNHGTCPICLAEYHPKEIVRCIPECEHCFHAECIDEWLRINVPDPNIDALKREVDDTHQFRVKKELAFACGDGHDYEKEQVQDQDLRGLVNVVAGSPLSDPTNVPNSDSFFIAGSPKNDPANVPNGDDSFIAGSPKNDSANVHNGDGIVVASYPKNDPATVPNDDGTSSPLLDHVDDHNCNVVVGSSLSYPANVSNGDDSSSPLPDHVDGNVTDFVVASEDRSADGRINDVLSEINDEVGNEEVGDVGQNGYKTANEEVV</sequence>
<evidence type="ECO:0000256" key="12">
    <source>
        <dbReference type="ARBA" id="ARBA00023136"/>
    </source>
</evidence>
<evidence type="ECO:0000256" key="16">
    <source>
        <dbReference type="ARBA" id="ARBA00048679"/>
    </source>
</evidence>
<evidence type="ECO:0000313" key="22">
    <source>
        <dbReference type="EMBL" id="KAJ8529284.1"/>
    </source>
</evidence>
<dbReference type="PANTHER" id="PTHR46279:SF2">
    <property type="entry name" value="RING-H2 FINGER PROTEIN ATL21A-RELATED"/>
    <property type="match status" value="1"/>
</dbReference>
<evidence type="ECO:0000256" key="8">
    <source>
        <dbReference type="ARBA" id="ARBA00022771"/>
    </source>
</evidence>
<dbReference type="InterPro" id="IPR025287">
    <property type="entry name" value="WAK_GUB"/>
</dbReference>
<evidence type="ECO:0000256" key="5">
    <source>
        <dbReference type="ARBA" id="ARBA00022692"/>
    </source>
</evidence>
<dbReference type="Pfam" id="PF13639">
    <property type="entry name" value="zf-RING_2"/>
    <property type="match status" value="2"/>
</dbReference>
<keyword evidence="7 20" id="KW-0732">Signal</keyword>
<dbReference type="Gene3D" id="3.30.40.10">
    <property type="entry name" value="Zinc/RING finger domain, C3HC4 (zinc finger)"/>
    <property type="match status" value="2"/>
</dbReference>
<keyword evidence="4" id="KW-0808">Transferase</keyword>
<feature type="region of interest" description="Disordered" evidence="18">
    <location>
        <begin position="802"/>
        <end position="823"/>
    </location>
</feature>
<dbReference type="SMART" id="SM00184">
    <property type="entry name" value="RING"/>
    <property type="match status" value="2"/>
</dbReference>
<evidence type="ECO:0000256" key="11">
    <source>
        <dbReference type="ARBA" id="ARBA00022989"/>
    </source>
</evidence>
<feature type="chain" id="PRO_5040486491" description="RING-type domain-containing protein" evidence="20">
    <location>
        <begin position="20"/>
        <end position="823"/>
    </location>
</feature>
<evidence type="ECO:0000259" key="21">
    <source>
        <dbReference type="PROSITE" id="PS50089"/>
    </source>
</evidence>
<evidence type="ECO:0000256" key="17">
    <source>
        <dbReference type="PROSITE-ProRule" id="PRU00175"/>
    </source>
</evidence>
<dbReference type="InterPro" id="IPR001841">
    <property type="entry name" value="Znf_RING"/>
</dbReference>
<evidence type="ECO:0000256" key="2">
    <source>
        <dbReference type="ARBA" id="ARBA00004167"/>
    </source>
</evidence>
<feature type="transmembrane region" description="Helical" evidence="19">
    <location>
        <begin position="483"/>
        <end position="508"/>
    </location>
</feature>
<comment type="caution">
    <text evidence="22">The sequence shown here is derived from an EMBL/GenBank/DDBJ whole genome shotgun (WGS) entry which is preliminary data.</text>
</comment>
<evidence type="ECO:0000256" key="10">
    <source>
        <dbReference type="ARBA" id="ARBA00022833"/>
    </source>
</evidence>
<evidence type="ECO:0000256" key="13">
    <source>
        <dbReference type="ARBA" id="ARBA00023180"/>
    </source>
</evidence>
<feature type="domain" description="RING-type" evidence="21">
    <location>
        <begin position="321"/>
        <end position="363"/>
    </location>
</feature>
<evidence type="ECO:0000313" key="23">
    <source>
        <dbReference type="Proteomes" id="UP001152561"/>
    </source>
</evidence>
<dbReference type="Pfam" id="PF13947">
    <property type="entry name" value="GUB_WAK_bind"/>
    <property type="match status" value="1"/>
</dbReference>
<comment type="subcellular location">
    <subcellularLocation>
        <location evidence="2">Membrane</location>
        <topology evidence="2">Single-pass membrane protein</topology>
    </subcellularLocation>
</comment>
<evidence type="ECO:0000256" key="14">
    <source>
        <dbReference type="ARBA" id="ARBA00024209"/>
    </source>
</evidence>
<dbReference type="GO" id="GO:0016020">
    <property type="term" value="C:membrane"/>
    <property type="evidence" value="ECO:0007669"/>
    <property type="project" value="UniProtKB-SubCell"/>
</dbReference>
<dbReference type="GO" id="GO:0061630">
    <property type="term" value="F:ubiquitin protein ligase activity"/>
    <property type="evidence" value="ECO:0007669"/>
    <property type="project" value="UniProtKB-EC"/>
</dbReference>
<proteinExistence type="inferred from homology"/>
<accession>A0A9Q1QVL6</accession>
<comment type="pathway">
    <text evidence="3">Protein modification; protein ubiquitination.</text>
</comment>
<dbReference type="PANTHER" id="PTHR46279">
    <property type="entry name" value="RING/U-BOX SUPERFAMILY PROTEIN"/>
    <property type="match status" value="1"/>
</dbReference>
<keyword evidence="11 19" id="KW-1133">Transmembrane helix</keyword>
<comment type="similarity">
    <text evidence="14">Belongs to the RING-type zinc finger family. ATL subfamily.</text>
</comment>
<dbReference type="CDD" id="cd16461">
    <property type="entry name" value="RING-H2_EL5-like"/>
    <property type="match status" value="1"/>
</dbReference>
<comment type="catalytic activity">
    <reaction evidence="16">
        <text>L-seryl-[protein] + ATP = O-phospho-L-seryl-[protein] + ADP + H(+)</text>
        <dbReference type="Rhea" id="RHEA:17989"/>
        <dbReference type="Rhea" id="RHEA-COMP:9863"/>
        <dbReference type="Rhea" id="RHEA-COMP:11604"/>
        <dbReference type="ChEBI" id="CHEBI:15378"/>
        <dbReference type="ChEBI" id="CHEBI:29999"/>
        <dbReference type="ChEBI" id="CHEBI:30616"/>
        <dbReference type="ChEBI" id="CHEBI:83421"/>
        <dbReference type="ChEBI" id="CHEBI:456216"/>
        <dbReference type="EC" id="2.7.11.1"/>
    </reaction>
</comment>
<dbReference type="InterPro" id="IPR013083">
    <property type="entry name" value="Znf_RING/FYVE/PHD"/>
</dbReference>
<dbReference type="Proteomes" id="UP001152561">
    <property type="component" value="Unassembled WGS sequence"/>
</dbReference>
<keyword evidence="23" id="KW-1185">Reference proteome</keyword>
<dbReference type="InterPro" id="IPR046948">
    <property type="entry name" value="ATL20-22-like"/>
</dbReference>
<evidence type="ECO:0000256" key="3">
    <source>
        <dbReference type="ARBA" id="ARBA00004906"/>
    </source>
</evidence>
<dbReference type="GO" id="GO:0004674">
    <property type="term" value="F:protein serine/threonine kinase activity"/>
    <property type="evidence" value="ECO:0007669"/>
    <property type="project" value="UniProtKB-EC"/>
</dbReference>
<comment type="catalytic activity">
    <reaction evidence="1">
        <text>S-ubiquitinyl-[E2 ubiquitin-conjugating enzyme]-L-cysteine + [acceptor protein]-L-lysine = [E2 ubiquitin-conjugating enzyme]-L-cysteine + N(6)-ubiquitinyl-[acceptor protein]-L-lysine.</text>
        <dbReference type="EC" id="2.3.2.27"/>
    </reaction>
</comment>
<keyword evidence="5 19" id="KW-0812">Transmembrane</keyword>
<keyword evidence="12 19" id="KW-0472">Membrane</keyword>
<protein>
    <recommendedName>
        <fullName evidence="21">RING-type domain-containing protein</fullName>
    </recommendedName>
</protein>
<evidence type="ECO:0000256" key="7">
    <source>
        <dbReference type="ARBA" id="ARBA00022729"/>
    </source>
</evidence>
<dbReference type="GO" id="GO:0008270">
    <property type="term" value="F:zinc ion binding"/>
    <property type="evidence" value="ECO:0007669"/>
    <property type="project" value="UniProtKB-KW"/>
</dbReference>
<organism evidence="22 23">
    <name type="scientific">Anisodus acutangulus</name>
    <dbReference type="NCBI Taxonomy" id="402998"/>
    <lineage>
        <taxon>Eukaryota</taxon>
        <taxon>Viridiplantae</taxon>
        <taxon>Streptophyta</taxon>
        <taxon>Embryophyta</taxon>
        <taxon>Tracheophyta</taxon>
        <taxon>Spermatophyta</taxon>
        <taxon>Magnoliopsida</taxon>
        <taxon>eudicotyledons</taxon>
        <taxon>Gunneridae</taxon>
        <taxon>Pentapetalae</taxon>
        <taxon>asterids</taxon>
        <taxon>lamiids</taxon>
        <taxon>Solanales</taxon>
        <taxon>Solanaceae</taxon>
        <taxon>Solanoideae</taxon>
        <taxon>Hyoscyameae</taxon>
        <taxon>Anisodus</taxon>
    </lineage>
</organism>
<keyword evidence="10" id="KW-0862">Zinc</keyword>
<keyword evidence="9" id="KW-0833">Ubl conjugation pathway</keyword>
<evidence type="ECO:0000256" key="4">
    <source>
        <dbReference type="ARBA" id="ARBA00022679"/>
    </source>
</evidence>
<dbReference type="AlphaFoldDB" id="A0A9Q1QVL6"/>
<dbReference type="OrthoDB" id="8062037at2759"/>
<evidence type="ECO:0000256" key="6">
    <source>
        <dbReference type="ARBA" id="ARBA00022723"/>
    </source>
</evidence>
<evidence type="ECO:0000256" key="20">
    <source>
        <dbReference type="SAM" id="SignalP"/>
    </source>
</evidence>
<gene>
    <name evidence="22" type="ORF">K7X08_036119</name>
</gene>
<evidence type="ECO:0000256" key="15">
    <source>
        <dbReference type="ARBA" id="ARBA00047899"/>
    </source>
</evidence>
<feature type="signal peptide" evidence="20">
    <location>
        <begin position="1"/>
        <end position="19"/>
    </location>
</feature>
<dbReference type="SUPFAM" id="SSF57850">
    <property type="entry name" value="RING/U-box"/>
    <property type="match status" value="2"/>
</dbReference>
<evidence type="ECO:0000256" key="9">
    <source>
        <dbReference type="ARBA" id="ARBA00022786"/>
    </source>
</evidence>
<name>A0A9Q1QVL6_9SOLA</name>
<dbReference type="GO" id="GO:0030247">
    <property type="term" value="F:polysaccharide binding"/>
    <property type="evidence" value="ECO:0007669"/>
    <property type="project" value="InterPro"/>
</dbReference>
<evidence type="ECO:0000256" key="18">
    <source>
        <dbReference type="SAM" id="MobiDB-lite"/>
    </source>
</evidence>
<evidence type="ECO:0000256" key="19">
    <source>
        <dbReference type="SAM" id="Phobius"/>
    </source>
</evidence>
<comment type="catalytic activity">
    <reaction evidence="15">
        <text>L-threonyl-[protein] + ATP = O-phospho-L-threonyl-[protein] + ADP + H(+)</text>
        <dbReference type="Rhea" id="RHEA:46608"/>
        <dbReference type="Rhea" id="RHEA-COMP:11060"/>
        <dbReference type="Rhea" id="RHEA-COMP:11605"/>
        <dbReference type="ChEBI" id="CHEBI:15378"/>
        <dbReference type="ChEBI" id="CHEBI:30013"/>
        <dbReference type="ChEBI" id="CHEBI:30616"/>
        <dbReference type="ChEBI" id="CHEBI:61977"/>
        <dbReference type="ChEBI" id="CHEBI:456216"/>
        <dbReference type="EC" id="2.7.11.1"/>
    </reaction>
</comment>
<keyword evidence="6" id="KW-0479">Metal-binding</keyword>